<dbReference type="EMBL" id="CABWMH010000014">
    <property type="protein sequence ID" value="VXC08607.1"/>
    <property type="molecule type" value="Genomic_DNA"/>
</dbReference>
<dbReference type="Proteomes" id="UP000566985">
    <property type="component" value="Unassembled WGS sequence"/>
</dbReference>
<accession>A0A653VQU0</accession>
<dbReference type="AlphaFoldDB" id="A0A653VQU0"/>
<protein>
    <submittedName>
        <fullName evidence="2 3">ABC transporter substrate-binding protein</fullName>
    </submittedName>
</protein>
<feature type="domain" description="SsuA/THI5-like" evidence="1">
    <location>
        <begin position="85"/>
        <end position="134"/>
    </location>
</feature>
<dbReference type="InterPro" id="IPR015168">
    <property type="entry name" value="SsuA/THI5"/>
</dbReference>
<evidence type="ECO:0000313" key="4">
    <source>
        <dbReference type="Proteomes" id="UP000433737"/>
    </source>
</evidence>
<evidence type="ECO:0000313" key="2">
    <source>
        <dbReference type="EMBL" id="NUY95683.1"/>
    </source>
</evidence>
<proteinExistence type="predicted"/>
<evidence type="ECO:0000313" key="5">
    <source>
        <dbReference type="Proteomes" id="UP000566985"/>
    </source>
</evidence>
<name>A0A653VQU0_9GAMM</name>
<evidence type="ECO:0000313" key="3">
    <source>
        <dbReference type="EMBL" id="VXC08607.1"/>
    </source>
</evidence>
<dbReference type="EMBL" id="JABWPM010000002">
    <property type="protein sequence ID" value="NUY95683.1"/>
    <property type="molecule type" value="Genomic_DNA"/>
</dbReference>
<sequence>MARLSIRLAVRDWDYFTPLALGDITPDDFDLQIDRVGTLVNDLASSPDYDAGEVSFSRYAQARARDDASLLGLPHFLMRGFRQRCIITTAESPITTPAELKGKRIGVTGWQDSGNTWTRTVLREAGVGIDDVRWFAGRLTADHPIVDRLAGFGRPGRIEPAPGERPLIELLKAGELDAVFTPFMPEGFFLPASGLRQLQPDFYQAERAYFNRVGYVPGIHILAMKPALAAQHPWLPAALSEVIDRSYALWMQKREKYADTTPWLLDDLRRTAQELPASWNENGFAANRKMIADFGRELFQQGLTHRLLTPEAIFPLAGGEK</sequence>
<dbReference type="Pfam" id="PF09084">
    <property type="entry name" value="NMT1"/>
    <property type="match status" value="1"/>
</dbReference>
<reference evidence="3 4" key="1">
    <citation type="submission" date="2019-10" db="EMBL/GenBank/DDBJ databases">
        <authorList>
            <person name="Karimi E."/>
        </authorList>
    </citation>
    <scope>NUCLEOTIDE SEQUENCE [LARGE SCALE GENOMIC DNA]</scope>
    <source>
        <strain evidence="3">Pantoea sp. 111</strain>
    </source>
</reference>
<organism evidence="2 5">
    <name type="scientific">Pantoea brenneri</name>
    <dbReference type="NCBI Taxonomy" id="472694"/>
    <lineage>
        <taxon>Bacteria</taxon>
        <taxon>Pseudomonadati</taxon>
        <taxon>Pseudomonadota</taxon>
        <taxon>Gammaproteobacteria</taxon>
        <taxon>Enterobacterales</taxon>
        <taxon>Erwiniaceae</taxon>
        <taxon>Pantoea</taxon>
    </lineage>
</organism>
<dbReference type="Proteomes" id="UP000433737">
    <property type="component" value="Unassembled WGS sequence"/>
</dbReference>
<dbReference type="Gene3D" id="3.40.190.10">
    <property type="entry name" value="Periplasmic binding protein-like II"/>
    <property type="match status" value="1"/>
</dbReference>
<reference evidence="2 5" key="2">
    <citation type="submission" date="2020-05" db="EMBL/GenBank/DDBJ databases">
        <title>Whole Genome Sequences of Enterobacteriales Associated with the International Space Station.</title>
        <authorList>
            <person name="Bharadwaj A."/>
            <person name="Daudu R."/>
            <person name="Singh N."/>
            <person name="Wood J."/>
            <person name="Debieu M."/>
            <person name="Mason C."/>
            <person name="Wang C."/>
            <person name="Venkateswaran K."/>
        </authorList>
    </citation>
    <scope>NUCLEOTIDE SEQUENCE [LARGE SCALE GENOMIC DNA]</scope>
    <source>
        <strain evidence="2 5">IF5SW-B1</strain>
    </source>
</reference>
<gene>
    <name evidence="2" type="ORF">HU668_04315</name>
    <name evidence="3" type="ORF">PANT111_210086</name>
</gene>
<evidence type="ECO:0000259" key="1">
    <source>
        <dbReference type="Pfam" id="PF09084"/>
    </source>
</evidence>
<dbReference type="GeneID" id="57344088"/>
<dbReference type="RefSeq" id="WP_069728017.1">
    <property type="nucleotide sequence ID" value="NZ_JABWPE010000002.1"/>
</dbReference>
<dbReference type="SUPFAM" id="SSF53850">
    <property type="entry name" value="Periplasmic binding protein-like II"/>
    <property type="match status" value="1"/>
</dbReference>
<comment type="caution">
    <text evidence="2">The sequence shown here is derived from an EMBL/GenBank/DDBJ whole genome shotgun (WGS) entry which is preliminary data.</text>
</comment>